<accession>A0ABY7Q114</accession>
<keyword evidence="2" id="KW-0472">Membrane</keyword>
<feature type="transmembrane region" description="Helical" evidence="2">
    <location>
        <begin position="63"/>
        <end position="83"/>
    </location>
</feature>
<dbReference type="RefSeq" id="WP_270142921.1">
    <property type="nucleotide sequence ID" value="NZ_CP115450.1"/>
</dbReference>
<reference evidence="4" key="1">
    <citation type="submission" date="2022-12" db="EMBL/GenBank/DDBJ databases">
        <authorList>
            <person name="Mo P."/>
        </authorList>
    </citation>
    <scope>NUCLEOTIDE SEQUENCE [LARGE SCALE GENOMIC DNA]</scope>
    <source>
        <strain evidence="4">HUAS 3-15</strain>
    </source>
</reference>
<feature type="compositionally biased region" description="Basic residues" evidence="1">
    <location>
        <begin position="168"/>
        <end position="177"/>
    </location>
</feature>
<keyword evidence="2" id="KW-0812">Transmembrane</keyword>
<feature type="region of interest" description="Disordered" evidence="1">
    <location>
        <begin position="117"/>
        <end position="194"/>
    </location>
</feature>
<feature type="transmembrane region" description="Helical" evidence="2">
    <location>
        <begin position="31"/>
        <end position="56"/>
    </location>
</feature>
<proteinExistence type="predicted"/>
<evidence type="ECO:0000313" key="4">
    <source>
        <dbReference type="Proteomes" id="UP001212821"/>
    </source>
</evidence>
<gene>
    <name evidence="3" type="ORF">O1G21_11120</name>
</gene>
<feature type="transmembrane region" description="Helical" evidence="2">
    <location>
        <begin position="89"/>
        <end position="113"/>
    </location>
</feature>
<keyword evidence="2" id="KW-1133">Transmembrane helix</keyword>
<sequence length="303" mass="30108">MSGLQPALARSALTASTICWANWAAVPVAGVPATGALCVAGLVGLGAVGTAGALLAGIAGAPLVGLACAFRTVGVALGMLVVGGGVDGFAVGVAAALAVAVAVTAQLGVLVGWAEETNVTPGPGDNTPAAADGEAAPPPEDAAAASTPPVTATSPTTPATAAFPRGRAALRRPRPRSCRAIPERPPPAASGSDATASITTVSNSLLMDPPSLLVDASFTPTPRRPTNRASITKSEKRFSHSNSAPSARPLFRRQIRGDAPGQGDEERTAEWRRTVCPVTPRGSGRADAVAVGGDLLAGRWLDG</sequence>
<evidence type="ECO:0000256" key="1">
    <source>
        <dbReference type="SAM" id="MobiDB-lite"/>
    </source>
</evidence>
<evidence type="ECO:0000256" key="2">
    <source>
        <dbReference type="SAM" id="Phobius"/>
    </source>
</evidence>
<feature type="compositionally biased region" description="Low complexity" evidence="1">
    <location>
        <begin position="127"/>
        <end position="167"/>
    </location>
</feature>
<dbReference type="EMBL" id="CP115450">
    <property type="protein sequence ID" value="WBP86339.1"/>
    <property type="molecule type" value="Genomic_DNA"/>
</dbReference>
<protein>
    <submittedName>
        <fullName evidence="3">Uncharacterized protein</fullName>
    </submittedName>
</protein>
<name>A0ABY7Q114_9ACTN</name>
<evidence type="ECO:0000313" key="3">
    <source>
        <dbReference type="EMBL" id="WBP86339.1"/>
    </source>
</evidence>
<organism evidence="3 4">
    <name type="scientific">Kitasatospora cathayae</name>
    <dbReference type="NCBI Taxonomy" id="3004092"/>
    <lineage>
        <taxon>Bacteria</taxon>
        <taxon>Bacillati</taxon>
        <taxon>Actinomycetota</taxon>
        <taxon>Actinomycetes</taxon>
        <taxon>Kitasatosporales</taxon>
        <taxon>Streptomycetaceae</taxon>
        <taxon>Kitasatospora</taxon>
    </lineage>
</organism>
<feature type="region of interest" description="Disordered" evidence="1">
    <location>
        <begin position="214"/>
        <end position="272"/>
    </location>
</feature>
<keyword evidence="4" id="KW-1185">Reference proteome</keyword>
<dbReference type="Proteomes" id="UP001212821">
    <property type="component" value="Chromosome"/>
</dbReference>